<protein>
    <recommendedName>
        <fullName evidence="3">Flagellar hook-length control protein FliK</fullName>
    </recommendedName>
</protein>
<proteinExistence type="predicted"/>
<evidence type="ECO:0008006" key="3">
    <source>
        <dbReference type="Google" id="ProtNLM"/>
    </source>
</evidence>
<organism evidence="1 2">
    <name type="scientific">Herbinix luporum</name>
    <dbReference type="NCBI Taxonomy" id="1679721"/>
    <lineage>
        <taxon>Bacteria</taxon>
        <taxon>Bacillati</taxon>
        <taxon>Bacillota</taxon>
        <taxon>Clostridia</taxon>
        <taxon>Lachnospirales</taxon>
        <taxon>Lachnospiraceae</taxon>
        <taxon>Herbinix</taxon>
    </lineage>
</organism>
<dbReference type="Proteomes" id="UP000196053">
    <property type="component" value="Chromosome I"/>
</dbReference>
<gene>
    <name evidence="1" type="ORF">SD1D_0570</name>
</gene>
<sequence length="556" mass="63927">MEINDYSLKHNRLHKLATSEYEASQAKTQQLNPSKQDQMPAAIKGEIIDLRYQEVTIRLEPSGQIITANVLGDLPLYIGQKAEFLIADDTKGQITLRYIESLSTPMYDIAHKALFASGLAVSERNLAIVKELLNYQMPVDKKTILKMIKLTGSYPDTEIKNLVLMLKKQLPITPNNIAQFEAYQMGRHQIITELNKLINNISLTLNNAANNTPNIENYNQLSPSTTDMSSNNPLTDNIDITNFNNKAAIFNEKYIDIIRLNKELLSILKADENSPATYDTSIKDTMSDKELIKVQEAISDILEEAKILNANYINIDLYKSQISDGSITLGNFLSLIRDLLPTNNDKLIKFIKSDTYKELISETFHNRWTLSPKEILKEKKVNRYFDSLYDDLKQLKKIADKLPQADNIKEPINKLQDNLQFMRDLNELFLYLQLPLRLTDQDVHADLYVFSRKNKKHLDNEQLSILLHLDMANLGPMDVHMTIQKRIINMVIYLEKSSQELISQHLNELQDKILQKGYQLLVKTKVSDKKPDFITDILQDDTLNQGLYRYSFDIRA</sequence>
<accession>A0A0K8J3Q7</accession>
<keyword evidence="2" id="KW-1185">Reference proteome</keyword>
<dbReference type="EMBL" id="LN879430">
    <property type="protein sequence ID" value="CUH92122.1"/>
    <property type="molecule type" value="Genomic_DNA"/>
</dbReference>
<evidence type="ECO:0000313" key="1">
    <source>
        <dbReference type="EMBL" id="CUH92122.1"/>
    </source>
</evidence>
<dbReference type="RefSeq" id="WP_058257520.1">
    <property type="nucleotide sequence ID" value="NZ_LN879430.1"/>
</dbReference>
<evidence type="ECO:0000313" key="2">
    <source>
        <dbReference type="Proteomes" id="UP000196053"/>
    </source>
</evidence>
<dbReference type="OrthoDB" id="1938931at2"/>
<dbReference type="AlphaFoldDB" id="A0A0K8J3Q7"/>
<dbReference type="KEGG" id="hsd:SD1D_0570"/>
<reference evidence="2" key="1">
    <citation type="submission" date="2015-09" db="EMBL/GenBank/DDBJ databases">
        <authorList>
            <person name="Wibberg D."/>
        </authorList>
    </citation>
    <scope>NUCLEOTIDE SEQUENCE [LARGE SCALE GENOMIC DNA]</scope>
    <source>
        <strain evidence="2">SD1D</strain>
    </source>
</reference>
<name>A0A0K8J3Q7_9FIRM</name>